<dbReference type="InterPro" id="IPR015943">
    <property type="entry name" value="WD40/YVTN_repeat-like_dom_sf"/>
</dbReference>
<dbReference type="KEGG" id="nay:HYG81_07730"/>
<dbReference type="InterPro" id="IPR011047">
    <property type="entry name" value="Quinoprotein_ADH-like_sf"/>
</dbReference>
<reference evidence="3 4" key="1">
    <citation type="submission" date="2020-07" db="EMBL/GenBank/DDBJ databases">
        <title>Natrinema (YPL30) sp. nov. and Haloterrigena xxxxxx (YPL8) sp. nov., isolated from a salt mine.</title>
        <authorList>
            <person name="Cui H."/>
        </authorList>
    </citation>
    <scope>NUCLEOTIDE SEQUENCE [LARGE SCALE GENOMIC DNA]</scope>
    <source>
        <strain evidence="3 4">YPL13</strain>
    </source>
</reference>
<dbReference type="InterPro" id="IPR018391">
    <property type="entry name" value="PQQ_b-propeller_rpt"/>
</dbReference>
<dbReference type="OrthoDB" id="169171at2157"/>
<sequence>MEELHRRTLLGTGAALAAGGTLASISTAETDDDCCPQTISEPERNWSSANANPAGGRYVPAETEIEKPETVAWEYEHGIGVFSDLVIGDETVFIRTKANEIHAVDDATGEVEWINDDISAEGTPAFADGSLYVSVGDQLTALDASDGTVQWTRDFGSSVPNPRVSYGRVYAVLDRTVYALDPRDGSTDWKRESVSVEVDHYRDVDSITVKFEGSISVANESVFALAEPDDRPDGVVVALDPRTGDVQWKTNFDINYQGGSLLASDTAVYVDGTSWVPGYHLDTETGESTGTVATCCVTSAAAGEIRVDARETQLVIQRYNGESLETLWTLGRRQATVQTMIVGNTLLVRTEAASQAATNRELAAYDLETGDKRWEIPPDDELNISDILAANSDTVYTRTEDDALRALRSSEAQDGDADGDGSDGGDDGDQNDGGSDDGSNETDDSNGDGDSSDGGDGDGSTDTSGGDSDEDTGSDGGDSADGNEGTAGGSDDSSDTGTANRSDDSADGDGDGSESDDGDGSTESGADADGDGQPGFTPIASLTAGALGLEWFRRRAVGDNVEEE</sequence>
<feature type="region of interest" description="Disordered" evidence="1">
    <location>
        <begin position="408"/>
        <end position="541"/>
    </location>
</feature>
<dbReference type="EMBL" id="CP059154">
    <property type="protein sequence ID" value="QLK27478.1"/>
    <property type="molecule type" value="Genomic_DNA"/>
</dbReference>
<evidence type="ECO:0000313" key="4">
    <source>
        <dbReference type="Proteomes" id="UP000510869"/>
    </source>
</evidence>
<gene>
    <name evidence="3" type="ORF">HYG81_07730</name>
</gene>
<dbReference type="Pfam" id="PF13360">
    <property type="entry name" value="PQQ_2"/>
    <property type="match status" value="2"/>
</dbReference>
<dbReference type="InterPro" id="IPR006311">
    <property type="entry name" value="TAT_signal"/>
</dbReference>
<dbReference type="Gene3D" id="2.40.10.480">
    <property type="match status" value="1"/>
</dbReference>
<proteinExistence type="predicted"/>
<accession>A0A7D6CQM7</accession>
<dbReference type="SMART" id="SM00564">
    <property type="entry name" value="PQQ"/>
    <property type="match status" value="5"/>
</dbReference>
<dbReference type="PROSITE" id="PS51318">
    <property type="entry name" value="TAT"/>
    <property type="match status" value="1"/>
</dbReference>
<keyword evidence="4" id="KW-1185">Reference proteome</keyword>
<dbReference type="AlphaFoldDB" id="A0A7D6CQM7"/>
<dbReference type="Gene3D" id="2.40.128.630">
    <property type="match status" value="2"/>
</dbReference>
<dbReference type="RefSeq" id="WP_180842639.1">
    <property type="nucleotide sequence ID" value="NZ_CP059154.1"/>
</dbReference>
<evidence type="ECO:0000259" key="2">
    <source>
        <dbReference type="Pfam" id="PF13360"/>
    </source>
</evidence>
<protein>
    <submittedName>
        <fullName evidence="3">PQQ-binding-like beta-propeller repeat protein</fullName>
    </submittedName>
</protein>
<dbReference type="InterPro" id="IPR002372">
    <property type="entry name" value="PQQ_rpt_dom"/>
</dbReference>
<evidence type="ECO:0000256" key="1">
    <source>
        <dbReference type="SAM" id="MobiDB-lite"/>
    </source>
</evidence>
<feature type="compositionally biased region" description="Acidic residues" evidence="1">
    <location>
        <begin position="505"/>
        <end position="530"/>
    </location>
</feature>
<feature type="domain" description="Pyrrolo-quinoline quinone repeat" evidence="2">
    <location>
        <begin position="320"/>
        <end position="408"/>
    </location>
</feature>
<dbReference type="Gene3D" id="2.130.10.10">
    <property type="entry name" value="YVTN repeat-like/Quinoprotein amine dehydrogenase"/>
    <property type="match status" value="1"/>
</dbReference>
<dbReference type="PANTHER" id="PTHR34512:SF30">
    <property type="entry name" value="OUTER MEMBRANE PROTEIN ASSEMBLY FACTOR BAMB"/>
    <property type="match status" value="1"/>
</dbReference>
<dbReference type="PANTHER" id="PTHR34512">
    <property type="entry name" value="CELL SURFACE PROTEIN"/>
    <property type="match status" value="1"/>
</dbReference>
<dbReference type="SUPFAM" id="SSF50998">
    <property type="entry name" value="Quinoprotein alcohol dehydrogenase-like"/>
    <property type="match status" value="1"/>
</dbReference>
<name>A0A7D6CQM7_9EURY</name>
<evidence type="ECO:0000313" key="3">
    <source>
        <dbReference type="EMBL" id="QLK27478.1"/>
    </source>
</evidence>
<feature type="domain" description="Pyrrolo-quinoline quinone repeat" evidence="2">
    <location>
        <begin position="99"/>
        <end position="251"/>
    </location>
</feature>
<dbReference type="GeneID" id="56143085"/>
<organism evidence="3 4">
    <name type="scientific">Natrinema zhouii</name>
    <dbReference type="NCBI Taxonomy" id="1710539"/>
    <lineage>
        <taxon>Archaea</taxon>
        <taxon>Methanobacteriati</taxon>
        <taxon>Methanobacteriota</taxon>
        <taxon>Stenosarchaea group</taxon>
        <taxon>Halobacteria</taxon>
        <taxon>Halobacteriales</taxon>
        <taxon>Natrialbaceae</taxon>
        <taxon>Natrinema</taxon>
    </lineage>
</organism>
<dbReference type="Proteomes" id="UP000510869">
    <property type="component" value="Chromosome"/>
</dbReference>
<feature type="compositionally biased region" description="Acidic residues" evidence="1">
    <location>
        <begin position="413"/>
        <end position="456"/>
    </location>
</feature>